<evidence type="ECO:0000256" key="13">
    <source>
        <dbReference type="ARBA" id="ARBA00022840"/>
    </source>
</evidence>
<proteinExistence type="predicted"/>
<keyword evidence="13 19" id="KW-0067">ATP-binding</keyword>
<dbReference type="Proteomes" id="UP000186922">
    <property type="component" value="Unassembled WGS sequence"/>
</dbReference>
<dbReference type="AlphaFoldDB" id="A0A1D1VIA4"/>
<dbReference type="GO" id="GO:0005743">
    <property type="term" value="C:mitochondrial inner membrane"/>
    <property type="evidence" value="ECO:0007669"/>
    <property type="project" value="UniProtKB-SubCell"/>
</dbReference>
<accession>A0A1D1VIA4</accession>
<dbReference type="InterPro" id="IPR051511">
    <property type="entry name" value="MitoQC_Scaffold_Kinases"/>
</dbReference>
<dbReference type="EMBL" id="BDGG01000006">
    <property type="protein sequence ID" value="GAV00526.1"/>
    <property type="molecule type" value="Genomic_DNA"/>
</dbReference>
<evidence type="ECO:0000256" key="19">
    <source>
        <dbReference type="PROSITE-ProRule" id="PRU10141"/>
    </source>
</evidence>
<evidence type="ECO:0000256" key="11">
    <source>
        <dbReference type="ARBA" id="ARBA00022787"/>
    </source>
</evidence>
<evidence type="ECO:0000256" key="3">
    <source>
        <dbReference type="ARBA" id="ARBA00004514"/>
    </source>
</evidence>
<keyword evidence="14" id="KW-0460">Magnesium</keyword>
<comment type="caution">
    <text evidence="21">The sequence shown here is derived from an EMBL/GenBank/DDBJ whole genome shotgun (WGS) entry which is preliminary data.</text>
</comment>
<keyword evidence="10" id="KW-0418">Kinase</keyword>
<dbReference type="GO" id="GO:0005741">
    <property type="term" value="C:mitochondrial outer membrane"/>
    <property type="evidence" value="ECO:0007669"/>
    <property type="project" value="UniProtKB-SubCell"/>
</dbReference>
<keyword evidence="12" id="KW-0999">Mitochondrion inner membrane</keyword>
<dbReference type="STRING" id="947166.A0A1D1VIA4"/>
<evidence type="ECO:0000313" key="21">
    <source>
        <dbReference type="EMBL" id="GAV00526.1"/>
    </source>
</evidence>
<evidence type="ECO:0000256" key="4">
    <source>
        <dbReference type="ARBA" id="ARBA00004572"/>
    </source>
</evidence>
<comment type="catalytic activity">
    <reaction evidence="17">
        <text>L-threonyl-[protein] + ATP = O-phospho-L-threonyl-[protein] + ADP + H(+)</text>
        <dbReference type="Rhea" id="RHEA:46608"/>
        <dbReference type="Rhea" id="RHEA-COMP:11060"/>
        <dbReference type="Rhea" id="RHEA-COMP:11605"/>
        <dbReference type="ChEBI" id="CHEBI:15378"/>
        <dbReference type="ChEBI" id="CHEBI:30013"/>
        <dbReference type="ChEBI" id="CHEBI:30616"/>
        <dbReference type="ChEBI" id="CHEBI:61977"/>
        <dbReference type="ChEBI" id="CHEBI:456216"/>
        <dbReference type="EC" id="2.7.11.1"/>
    </reaction>
</comment>
<dbReference type="GO" id="GO:0000422">
    <property type="term" value="P:autophagy of mitochondrion"/>
    <property type="evidence" value="ECO:0007669"/>
    <property type="project" value="TreeGrafter"/>
</dbReference>
<dbReference type="GO" id="GO:0005524">
    <property type="term" value="F:ATP binding"/>
    <property type="evidence" value="ECO:0007669"/>
    <property type="project" value="UniProtKB-UniRule"/>
</dbReference>
<comment type="cofactor">
    <cofactor evidence="1">
        <name>Mg(2+)</name>
        <dbReference type="ChEBI" id="CHEBI:18420"/>
    </cofactor>
</comment>
<evidence type="ECO:0000256" key="10">
    <source>
        <dbReference type="ARBA" id="ARBA00022777"/>
    </source>
</evidence>
<evidence type="ECO:0000256" key="7">
    <source>
        <dbReference type="ARBA" id="ARBA00022679"/>
    </source>
</evidence>
<dbReference type="Pfam" id="PF00069">
    <property type="entry name" value="Pkinase"/>
    <property type="match status" value="1"/>
</dbReference>
<dbReference type="InterPro" id="IPR008271">
    <property type="entry name" value="Ser/Thr_kinase_AS"/>
</dbReference>
<keyword evidence="12" id="KW-0472">Membrane</keyword>
<dbReference type="PROSITE" id="PS00108">
    <property type="entry name" value="PROTEIN_KINASE_ST"/>
    <property type="match status" value="1"/>
</dbReference>
<dbReference type="InterPro" id="IPR011009">
    <property type="entry name" value="Kinase-like_dom_sf"/>
</dbReference>
<evidence type="ECO:0000256" key="8">
    <source>
        <dbReference type="ARBA" id="ARBA00022723"/>
    </source>
</evidence>
<gene>
    <name evidence="21" type="primary">RvY_11359-1</name>
    <name evidence="21" type="synonym">RvY_11359.1</name>
    <name evidence="21" type="ORF">RvY_11359</name>
</gene>
<reference evidence="21 22" key="1">
    <citation type="journal article" date="2016" name="Nat. Commun.">
        <title>Extremotolerant tardigrade genome and improved radiotolerance of human cultured cells by tardigrade-unique protein.</title>
        <authorList>
            <person name="Hashimoto T."/>
            <person name="Horikawa D.D."/>
            <person name="Saito Y."/>
            <person name="Kuwahara H."/>
            <person name="Kozuka-Hata H."/>
            <person name="Shin-I T."/>
            <person name="Minakuchi Y."/>
            <person name="Ohishi K."/>
            <person name="Motoyama A."/>
            <person name="Aizu T."/>
            <person name="Enomoto A."/>
            <person name="Kondo K."/>
            <person name="Tanaka S."/>
            <person name="Hara Y."/>
            <person name="Koshikawa S."/>
            <person name="Sagara H."/>
            <person name="Miura T."/>
            <person name="Yokobori S."/>
            <person name="Miyagawa K."/>
            <person name="Suzuki Y."/>
            <person name="Kubo T."/>
            <person name="Oyama M."/>
            <person name="Kohara Y."/>
            <person name="Fujiyama A."/>
            <person name="Arakawa K."/>
            <person name="Katayama T."/>
            <person name="Toyoda A."/>
            <person name="Kunieda T."/>
        </authorList>
    </citation>
    <scope>NUCLEOTIDE SEQUENCE [LARGE SCALE GENOMIC DNA]</scope>
    <source>
        <strain evidence="21 22">YOKOZUNA-1</strain>
    </source>
</reference>
<sequence>MSMKQVLVSLNRQVARVKLVNALRQPPGRIFCLPPPTQIAQVIQSTVQPVSYSAGSSFLSSLRDLTRRTLFPIAVPRMPGWMHRVARSYARPVAPLLGFIAAFLQESKTEEFRTNAAFVAVHAEANEFSKKSMAHFLPKRDFSDLLSVSELEFGRPLGKGCNAAVYEARMRSYFEPEKPYDLAVKVLFNYSNNADADEVAQFFETELLPSRFRHLSIVDVFRSVVDLIPELPQSSELFPGALPQKYNNEGLGANHTMFVLMNKYSGTLRDRLLTHGRCGYREGLTIFSQLLEGVVKLGKENVAHRDIKSDNILLANSEDGEVLRAVVSDFGCSLNSLRLHYFSSHISKGGNRALMAPEVVNAKPGILSFIDYGRSDLWAVGTIAYEIFKGFNPFFEGVFKLDSGTYDDSQLLDITEGHEFLNRLVRRVLRRDYRQRPSPAVAATACYMLLWDFPLGDKEQVLTLEMIRLWIMQLCVKLICESRENAVQRALLGTFLRRCNVADITEAWRVLTTV</sequence>
<keyword evidence="7" id="KW-0808">Transferase</keyword>
<dbReference type="InterPro" id="IPR000719">
    <property type="entry name" value="Prot_kinase_dom"/>
</dbReference>
<dbReference type="PROSITE" id="PS00107">
    <property type="entry name" value="PROTEIN_KINASE_ATP"/>
    <property type="match status" value="1"/>
</dbReference>
<comment type="catalytic activity">
    <reaction evidence="18">
        <text>L-seryl-[protein] + ATP = O-phospho-L-seryl-[protein] + ADP + H(+)</text>
        <dbReference type="Rhea" id="RHEA:17989"/>
        <dbReference type="Rhea" id="RHEA-COMP:9863"/>
        <dbReference type="Rhea" id="RHEA-COMP:11604"/>
        <dbReference type="ChEBI" id="CHEBI:15378"/>
        <dbReference type="ChEBI" id="CHEBI:29999"/>
        <dbReference type="ChEBI" id="CHEBI:30616"/>
        <dbReference type="ChEBI" id="CHEBI:83421"/>
        <dbReference type="ChEBI" id="CHEBI:456216"/>
        <dbReference type="EC" id="2.7.11.1"/>
    </reaction>
</comment>
<feature type="domain" description="Protein kinase" evidence="20">
    <location>
        <begin position="151"/>
        <end position="450"/>
    </location>
</feature>
<evidence type="ECO:0000256" key="9">
    <source>
        <dbReference type="ARBA" id="ARBA00022741"/>
    </source>
</evidence>
<feature type="binding site" evidence="19">
    <location>
        <position position="185"/>
    </location>
    <ligand>
        <name>ATP</name>
        <dbReference type="ChEBI" id="CHEBI:30616"/>
    </ligand>
</feature>
<dbReference type="Gene3D" id="1.10.510.10">
    <property type="entry name" value="Transferase(Phosphotransferase) domain 1"/>
    <property type="match status" value="1"/>
</dbReference>
<dbReference type="GO" id="GO:0090141">
    <property type="term" value="P:positive regulation of mitochondrial fission"/>
    <property type="evidence" value="ECO:0007669"/>
    <property type="project" value="TreeGrafter"/>
</dbReference>
<name>A0A1D1VIA4_RAMVA</name>
<comment type="subcellular location">
    <subcellularLocation>
        <location evidence="3">Cytoplasm</location>
        <location evidence="3">Cytosol</location>
    </subcellularLocation>
    <subcellularLocation>
        <location evidence="2">Mitochondrion inner membrane</location>
        <topology evidence="2">Single-pass membrane protein</topology>
    </subcellularLocation>
    <subcellularLocation>
        <location evidence="4">Mitochondrion outer membrane</location>
        <topology evidence="4">Single-pass membrane protein</topology>
    </subcellularLocation>
</comment>
<dbReference type="EC" id="2.7.11.1" evidence="5"/>
<keyword evidence="6" id="KW-0723">Serine/threonine-protein kinase</keyword>
<dbReference type="GO" id="GO:0005829">
    <property type="term" value="C:cytosol"/>
    <property type="evidence" value="ECO:0007669"/>
    <property type="project" value="UniProtKB-SubCell"/>
</dbReference>
<evidence type="ECO:0000256" key="18">
    <source>
        <dbReference type="ARBA" id="ARBA00048679"/>
    </source>
</evidence>
<dbReference type="PROSITE" id="PS50011">
    <property type="entry name" value="PROTEIN_KINASE_DOM"/>
    <property type="match status" value="1"/>
</dbReference>
<dbReference type="GO" id="GO:0042981">
    <property type="term" value="P:regulation of apoptotic process"/>
    <property type="evidence" value="ECO:0007669"/>
    <property type="project" value="TreeGrafter"/>
</dbReference>
<evidence type="ECO:0000256" key="12">
    <source>
        <dbReference type="ARBA" id="ARBA00022792"/>
    </source>
</evidence>
<keyword evidence="9 19" id="KW-0547">Nucleotide-binding</keyword>
<evidence type="ECO:0000256" key="6">
    <source>
        <dbReference type="ARBA" id="ARBA00022527"/>
    </source>
</evidence>
<evidence type="ECO:0000256" key="17">
    <source>
        <dbReference type="ARBA" id="ARBA00047899"/>
    </source>
</evidence>
<protein>
    <recommendedName>
        <fullName evidence="5">non-specific serine/threonine protein kinase</fullName>
        <ecNumber evidence="5">2.7.11.1</ecNumber>
    </recommendedName>
</protein>
<keyword evidence="16" id="KW-0496">Mitochondrion</keyword>
<dbReference type="SMART" id="SM00220">
    <property type="entry name" value="S_TKc"/>
    <property type="match status" value="1"/>
</dbReference>
<dbReference type="OrthoDB" id="1405469at2759"/>
<keyword evidence="15" id="KW-0809">Transit peptide</keyword>
<dbReference type="InterPro" id="IPR017441">
    <property type="entry name" value="Protein_kinase_ATP_BS"/>
</dbReference>
<dbReference type="GO" id="GO:0004674">
    <property type="term" value="F:protein serine/threonine kinase activity"/>
    <property type="evidence" value="ECO:0007669"/>
    <property type="project" value="UniProtKB-KW"/>
</dbReference>
<keyword evidence="11" id="KW-1000">Mitochondrion outer membrane</keyword>
<dbReference type="SUPFAM" id="SSF56112">
    <property type="entry name" value="Protein kinase-like (PK-like)"/>
    <property type="match status" value="1"/>
</dbReference>
<evidence type="ECO:0000256" key="14">
    <source>
        <dbReference type="ARBA" id="ARBA00022842"/>
    </source>
</evidence>
<keyword evidence="8" id="KW-0479">Metal-binding</keyword>
<evidence type="ECO:0000256" key="16">
    <source>
        <dbReference type="ARBA" id="ARBA00023128"/>
    </source>
</evidence>
<evidence type="ECO:0000256" key="2">
    <source>
        <dbReference type="ARBA" id="ARBA00004434"/>
    </source>
</evidence>
<evidence type="ECO:0000256" key="1">
    <source>
        <dbReference type="ARBA" id="ARBA00001946"/>
    </source>
</evidence>
<evidence type="ECO:0000259" key="20">
    <source>
        <dbReference type="PROSITE" id="PS50011"/>
    </source>
</evidence>
<dbReference type="PANTHER" id="PTHR22972:SF7">
    <property type="entry name" value="SERINE_THREONINE-PROTEIN KINASE PINK1, MITOCHONDRIAL"/>
    <property type="match status" value="1"/>
</dbReference>
<organism evidence="21 22">
    <name type="scientific">Ramazzottius varieornatus</name>
    <name type="common">Water bear</name>
    <name type="synonym">Tardigrade</name>
    <dbReference type="NCBI Taxonomy" id="947166"/>
    <lineage>
        <taxon>Eukaryota</taxon>
        <taxon>Metazoa</taxon>
        <taxon>Ecdysozoa</taxon>
        <taxon>Tardigrada</taxon>
        <taxon>Eutardigrada</taxon>
        <taxon>Parachela</taxon>
        <taxon>Hypsibioidea</taxon>
        <taxon>Ramazzottiidae</taxon>
        <taxon>Ramazzottius</taxon>
    </lineage>
</organism>
<evidence type="ECO:0000256" key="5">
    <source>
        <dbReference type="ARBA" id="ARBA00012513"/>
    </source>
</evidence>
<dbReference type="Gene3D" id="3.30.200.20">
    <property type="entry name" value="Phosphorylase Kinase, domain 1"/>
    <property type="match status" value="1"/>
</dbReference>
<keyword evidence="22" id="KW-1185">Reference proteome</keyword>
<dbReference type="GO" id="GO:0046872">
    <property type="term" value="F:metal ion binding"/>
    <property type="evidence" value="ECO:0007669"/>
    <property type="project" value="UniProtKB-KW"/>
</dbReference>
<evidence type="ECO:0000256" key="15">
    <source>
        <dbReference type="ARBA" id="ARBA00022946"/>
    </source>
</evidence>
<dbReference type="PANTHER" id="PTHR22972">
    <property type="entry name" value="SERINE/THREONINE PROTEIN KINASE"/>
    <property type="match status" value="1"/>
</dbReference>
<evidence type="ECO:0000313" key="22">
    <source>
        <dbReference type="Proteomes" id="UP000186922"/>
    </source>
</evidence>